<dbReference type="EMBL" id="LRFC01000038">
    <property type="protein sequence ID" value="KZE64378.1"/>
    <property type="molecule type" value="Genomic_DNA"/>
</dbReference>
<keyword evidence="3" id="KW-1185">Reference proteome</keyword>
<evidence type="ECO:0000256" key="1">
    <source>
        <dbReference type="SAM" id="Phobius"/>
    </source>
</evidence>
<keyword evidence="1" id="KW-0472">Membrane</keyword>
<organism evidence="2 3">
    <name type="scientific">Fictibacillus phosphorivorans</name>
    <dbReference type="NCBI Taxonomy" id="1221500"/>
    <lineage>
        <taxon>Bacteria</taxon>
        <taxon>Bacillati</taxon>
        <taxon>Bacillota</taxon>
        <taxon>Bacilli</taxon>
        <taxon>Bacillales</taxon>
        <taxon>Fictibacillaceae</taxon>
        <taxon>Fictibacillus</taxon>
    </lineage>
</organism>
<protein>
    <submittedName>
        <fullName evidence="2">Uncharacterized protein</fullName>
    </submittedName>
</protein>
<feature type="transmembrane region" description="Helical" evidence="1">
    <location>
        <begin position="37"/>
        <end position="59"/>
    </location>
</feature>
<dbReference type="Proteomes" id="UP000076567">
    <property type="component" value="Unassembled WGS sequence"/>
</dbReference>
<keyword evidence="1" id="KW-0812">Transmembrane</keyword>
<sequence>MHHTNFMHDWSFAAGLTLFNMLLTLYLIKPRKSTMRLIFWVSMLIFILLYPLALAGYTLQYPHSSGLFLGLAFMITVLFSLILFFSVCWVWVIRYSFYR</sequence>
<feature type="transmembrane region" description="Helical" evidence="1">
    <location>
        <begin position="12"/>
        <end position="28"/>
    </location>
</feature>
<evidence type="ECO:0000313" key="3">
    <source>
        <dbReference type="Proteomes" id="UP000076567"/>
    </source>
</evidence>
<name>A0A163PZY6_9BACL</name>
<proteinExistence type="predicted"/>
<reference evidence="3" key="1">
    <citation type="submission" date="2016-01" db="EMBL/GenBank/DDBJ databases">
        <title>Draft genome of Chromobacterium sp. F49.</title>
        <authorList>
            <person name="Hong K.W."/>
        </authorList>
    </citation>
    <scope>NUCLEOTIDE SEQUENCE [LARGE SCALE GENOMIC DNA]</scope>
    <source>
        <strain evidence="3">P7IIIA</strain>
    </source>
</reference>
<gene>
    <name evidence="2" type="ORF">AWM68_14950</name>
</gene>
<comment type="caution">
    <text evidence="2">The sequence shown here is derived from an EMBL/GenBank/DDBJ whole genome shotgun (WGS) entry which is preliminary data.</text>
</comment>
<evidence type="ECO:0000313" key="2">
    <source>
        <dbReference type="EMBL" id="KZE64378.1"/>
    </source>
</evidence>
<feature type="transmembrane region" description="Helical" evidence="1">
    <location>
        <begin position="71"/>
        <end position="93"/>
    </location>
</feature>
<accession>A0A163PZY6</accession>
<keyword evidence="1" id="KW-1133">Transmembrane helix</keyword>
<dbReference type="AlphaFoldDB" id="A0A163PZY6"/>
<dbReference type="RefSeq" id="WP_066245675.1">
    <property type="nucleotide sequence ID" value="NZ_LRFC01000038.1"/>
</dbReference>
<dbReference type="OrthoDB" id="2971876at2"/>